<dbReference type="OrthoDB" id="5370059at2759"/>
<dbReference type="Proteomes" id="UP000266861">
    <property type="component" value="Unassembled WGS sequence"/>
</dbReference>
<dbReference type="EMBL" id="PQFF01000331">
    <property type="protein sequence ID" value="RHZ59070.1"/>
    <property type="molecule type" value="Genomic_DNA"/>
</dbReference>
<proteinExistence type="predicted"/>
<dbReference type="AlphaFoldDB" id="A0A397HF76"/>
<organism evidence="1 2">
    <name type="scientific">Diversispora epigaea</name>
    <dbReference type="NCBI Taxonomy" id="1348612"/>
    <lineage>
        <taxon>Eukaryota</taxon>
        <taxon>Fungi</taxon>
        <taxon>Fungi incertae sedis</taxon>
        <taxon>Mucoromycota</taxon>
        <taxon>Glomeromycotina</taxon>
        <taxon>Glomeromycetes</taxon>
        <taxon>Diversisporales</taxon>
        <taxon>Diversisporaceae</taxon>
        <taxon>Diversispora</taxon>
    </lineage>
</organism>
<sequence length="99" mass="11782">MVIIVVLERDYDDESDDFANQQIQSPFIPFDSNNISNNTEEKSVSSNIYHDTLNKEERWDSKPIQLYFLYKTLSSLPKDVEIEDHVKMQNYHDYKFLNS</sequence>
<gene>
    <name evidence="1" type="ORF">Glove_365g222</name>
</gene>
<evidence type="ECO:0000313" key="2">
    <source>
        <dbReference type="Proteomes" id="UP000266861"/>
    </source>
</evidence>
<evidence type="ECO:0000313" key="1">
    <source>
        <dbReference type="EMBL" id="RHZ59070.1"/>
    </source>
</evidence>
<keyword evidence="2" id="KW-1185">Reference proteome</keyword>
<comment type="caution">
    <text evidence="1">The sequence shown here is derived from an EMBL/GenBank/DDBJ whole genome shotgun (WGS) entry which is preliminary data.</text>
</comment>
<accession>A0A397HF76</accession>
<name>A0A397HF76_9GLOM</name>
<protein>
    <submittedName>
        <fullName evidence="1">Uncharacterized protein</fullName>
    </submittedName>
</protein>
<reference evidence="1 2" key="1">
    <citation type="submission" date="2018-08" db="EMBL/GenBank/DDBJ databases">
        <title>Genome and evolution of the arbuscular mycorrhizal fungus Diversispora epigaea (formerly Glomus versiforme) and its bacterial endosymbionts.</title>
        <authorList>
            <person name="Sun X."/>
            <person name="Fei Z."/>
            <person name="Harrison M."/>
        </authorList>
    </citation>
    <scope>NUCLEOTIDE SEQUENCE [LARGE SCALE GENOMIC DNA]</scope>
    <source>
        <strain evidence="1 2">IT104</strain>
    </source>
</reference>